<gene>
    <name evidence="3" type="ORF">GCM10014713_41460</name>
</gene>
<feature type="transmembrane region" description="Helical" evidence="2">
    <location>
        <begin position="74"/>
        <end position="100"/>
    </location>
</feature>
<dbReference type="RefSeq" id="WP_189203044.1">
    <property type="nucleotide sequence ID" value="NZ_BMQQ01000016.1"/>
</dbReference>
<evidence type="ECO:0000256" key="2">
    <source>
        <dbReference type="SAM" id="Phobius"/>
    </source>
</evidence>
<organism evidence="3 4">
    <name type="scientific">Streptomyces purpureus</name>
    <dbReference type="NCBI Taxonomy" id="1951"/>
    <lineage>
        <taxon>Bacteria</taxon>
        <taxon>Bacillati</taxon>
        <taxon>Actinomycetota</taxon>
        <taxon>Actinomycetes</taxon>
        <taxon>Kitasatosporales</taxon>
        <taxon>Streptomycetaceae</taxon>
        <taxon>Streptomyces</taxon>
    </lineage>
</organism>
<keyword evidence="2" id="KW-0812">Transmembrane</keyword>
<name>A0A918H7T2_9ACTN</name>
<protein>
    <recommendedName>
        <fullName evidence="5">Protein transporter Sec31</fullName>
    </recommendedName>
</protein>
<sequence length="283" mass="30480">MRTRTERRERLVPHTIDGETKLVPEPYDVQVPAPPKDWDHIVLTGALAVVAAGLAIVIVWSTSSIGDLLTRTDVAAPIAYAAATGFSLGWIVCMALEWLARYDPVRIQRPRKAGHVFLAADMAAVCVHGWVVDSLKVGIIGAVLSGGAKALWTLVLDHQAAPLDHRTQQWVNIKRGEIGGRLALGASMRQLNRAESRAAAAEAALRTTPEPSPVAPDDEEVAPDDAPQLPSTGPMTMTDAVRTALSCNITEPDAVLRYVRKVADANAKEESVARTLRSLRRTA</sequence>
<keyword evidence="4" id="KW-1185">Reference proteome</keyword>
<keyword evidence="2" id="KW-1133">Transmembrane helix</keyword>
<evidence type="ECO:0000256" key="1">
    <source>
        <dbReference type="SAM" id="MobiDB-lite"/>
    </source>
</evidence>
<evidence type="ECO:0000313" key="4">
    <source>
        <dbReference type="Proteomes" id="UP000619486"/>
    </source>
</evidence>
<feature type="region of interest" description="Disordered" evidence="1">
    <location>
        <begin position="201"/>
        <end position="236"/>
    </location>
</feature>
<feature type="transmembrane region" description="Helical" evidence="2">
    <location>
        <begin position="41"/>
        <end position="62"/>
    </location>
</feature>
<feature type="transmembrane region" description="Helical" evidence="2">
    <location>
        <begin position="137"/>
        <end position="156"/>
    </location>
</feature>
<dbReference type="Proteomes" id="UP000619486">
    <property type="component" value="Unassembled WGS sequence"/>
</dbReference>
<evidence type="ECO:0008006" key="5">
    <source>
        <dbReference type="Google" id="ProtNLM"/>
    </source>
</evidence>
<evidence type="ECO:0000313" key="3">
    <source>
        <dbReference type="EMBL" id="GGT43462.1"/>
    </source>
</evidence>
<proteinExistence type="predicted"/>
<dbReference type="AlphaFoldDB" id="A0A918H7T2"/>
<comment type="caution">
    <text evidence="3">The sequence shown here is derived from an EMBL/GenBank/DDBJ whole genome shotgun (WGS) entry which is preliminary data.</text>
</comment>
<reference evidence="3" key="1">
    <citation type="journal article" date="2014" name="Int. J. Syst. Evol. Microbiol.">
        <title>Complete genome sequence of Corynebacterium casei LMG S-19264T (=DSM 44701T), isolated from a smear-ripened cheese.</title>
        <authorList>
            <consortium name="US DOE Joint Genome Institute (JGI-PGF)"/>
            <person name="Walter F."/>
            <person name="Albersmeier A."/>
            <person name="Kalinowski J."/>
            <person name="Ruckert C."/>
        </authorList>
    </citation>
    <scope>NUCLEOTIDE SEQUENCE</scope>
    <source>
        <strain evidence="3">JCM 3172</strain>
    </source>
</reference>
<reference evidence="3" key="2">
    <citation type="submission" date="2020-09" db="EMBL/GenBank/DDBJ databases">
        <authorList>
            <person name="Sun Q."/>
            <person name="Ohkuma M."/>
        </authorList>
    </citation>
    <scope>NUCLEOTIDE SEQUENCE</scope>
    <source>
        <strain evidence="3">JCM 3172</strain>
    </source>
</reference>
<feature type="transmembrane region" description="Helical" evidence="2">
    <location>
        <begin position="112"/>
        <end position="131"/>
    </location>
</feature>
<keyword evidence="2" id="KW-0472">Membrane</keyword>
<dbReference type="EMBL" id="BMQQ01000016">
    <property type="protein sequence ID" value="GGT43462.1"/>
    <property type="molecule type" value="Genomic_DNA"/>
</dbReference>
<accession>A0A918H7T2</accession>